<dbReference type="SUPFAM" id="SSF53649">
    <property type="entry name" value="Alkaline phosphatase-like"/>
    <property type="match status" value="1"/>
</dbReference>
<dbReference type="EMBL" id="CP036279">
    <property type="protein sequence ID" value="QDU63443.1"/>
    <property type="molecule type" value="Genomic_DNA"/>
</dbReference>
<sequence length="431" mass="46842">MASHLFCDGVRRRDFLRVGLLGTTGLSLSSYLRMAEAGELKNPRARSAIFIFLQGGPSHMDTFDLKPNASSELRGEFSPIQTNVPGVEISEHLPKLATCADKFAVMRGVSHNLGAHRFGVEYLSTGNRPLPSLQFPGYGAVVSKEMPGPVDLPDFVAVPRTPETSGYLGIRHAPFQTNAAPQSGRTFNVRGISLNKGLTLTDLERRRNLLKEVDTAMASHEAHSDLLQGLGGFSDRAYSIISSSRAREAFDIAKESPAITRMFDRSSFSQSCLLASRLVESGVRFVTLSTGGWDTHQDNFGRLKDRQLPMLDDGVAGLLKALDLKGLLETTTVFMVGEFGRTPKINERGGRDHYPRAMFALMAGGGLKGGLTVGESDAEGKGPKGEPITPDDLAATFYKTLGIDIEKEYHTSTGRPVMIVRNGKPIRELFA</sequence>
<reference evidence="1 2" key="1">
    <citation type="submission" date="2019-02" db="EMBL/GenBank/DDBJ databases">
        <title>Deep-cultivation of Planctomycetes and their phenomic and genomic characterization uncovers novel biology.</title>
        <authorList>
            <person name="Wiegand S."/>
            <person name="Jogler M."/>
            <person name="Boedeker C."/>
            <person name="Pinto D."/>
            <person name="Vollmers J."/>
            <person name="Rivas-Marin E."/>
            <person name="Kohn T."/>
            <person name="Peeters S.H."/>
            <person name="Heuer A."/>
            <person name="Rast P."/>
            <person name="Oberbeckmann S."/>
            <person name="Bunk B."/>
            <person name="Jeske O."/>
            <person name="Meyerdierks A."/>
            <person name="Storesund J.E."/>
            <person name="Kallscheuer N."/>
            <person name="Luecker S."/>
            <person name="Lage O.M."/>
            <person name="Pohl T."/>
            <person name="Merkel B.J."/>
            <person name="Hornburger P."/>
            <person name="Mueller R.-W."/>
            <person name="Bruemmer F."/>
            <person name="Labrenz M."/>
            <person name="Spormann A.M."/>
            <person name="Op den Camp H."/>
            <person name="Overmann J."/>
            <person name="Amann R."/>
            <person name="Jetten M.S.M."/>
            <person name="Mascher T."/>
            <person name="Medema M.H."/>
            <person name="Devos D.P."/>
            <person name="Kaster A.-K."/>
            <person name="Ovreas L."/>
            <person name="Rohde M."/>
            <person name="Galperin M.Y."/>
            <person name="Jogler C."/>
        </authorList>
    </citation>
    <scope>NUCLEOTIDE SEQUENCE [LARGE SCALE GENOMIC DNA]</scope>
    <source>
        <strain evidence="1 2">Pan216</strain>
    </source>
</reference>
<dbReference type="OrthoDB" id="127333at2"/>
<dbReference type="InterPro" id="IPR006311">
    <property type="entry name" value="TAT_signal"/>
</dbReference>
<proteinExistence type="predicted"/>
<gene>
    <name evidence="1" type="ORF">Pan216_43230</name>
</gene>
<keyword evidence="2" id="KW-1185">Reference proteome</keyword>
<dbReference type="Pfam" id="PF07394">
    <property type="entry name" value="DUF1501"/>
    <property type="match status" value="1"/>
</dbReference>
<dbReference type="RefSeq" id="WP_145260925.1">
    <property type="nucleotide sequence ID" value="NZ_CP036279.1"/>
</dbReference>
<dbReference type="Proteomes" id="UP000317093">
    <property type="component" value="Chromosome"/>
</dbReference>
<organism evidence="1 2">
    <name type="scientific">Kolteria novifilia</name>
    <dbReference type="NCBI Taxonomy" id="2527975"/>
    <lineage>
        <taxon>Bacteria</taxon>
        <taxon>Pseudomonadati</taxon>
        <taxon>Planctomycetota</taxon>
        <taxon>Planctomycetia</taxon>
        <taxon>Kolteriales</taxon>
        <taxon>Kolteriaceae</taxon>
        <taxon>Kolteria</taxon>
    </lineage>
</organism>
<evidence type="ECO:0008006" key="3">
    <source>
        <dbReference type="Google" id="ProtNLM"/>
    </source>
</evidence>
<protein>
    <recommendedName>
        <fullName evidence="3">Sulfatase</fullName>
    </recommendedName>
</protein>
<dbReference type="KEGG" id="knv:Pan216_43230"/>
<dbReference type="InterPro" id="IPR017850">
    <property type="entry name" value="Alkaline_phosphatase_core_sf"/>
</dbReference>
<accession>A0A518B907</accession>
<evidence type="ECO:0000313" key="2">
    <source>
        <dbReference type="Proteomes" id="UP000317093"/>
    </source>
</evidence>
<dbReference type="PROSITE" id="PS51318">
    <property type="entry name" value="TAT"/>
    <property type="match status" value="1"/>
</dbReference>
<evidence type="ECO:0000313" key="1">
    <source>
        <dbReference type="EMBL" id="QDU63443.1"/>
    </source>
</evidence>
<dbReference type="InterPro" id="IPR010869">
    <property type="entry name" value="DUF1501"/>
</dbReference>
<dbReference type="PANTHER" id="PTHR43737">
    <property type="entry name" value="BLL7424 PROTEIN"/>
    <property type="match status" value="1"/>
</dbReference>
<dbReference type="Gene3D" id="3.40.720.10">
    <property type="entry name" value="Alkaline Phosphatase, subunit A"/>
    <property type="match status" value="1"/>
</dbReference>
<dbReference type="AlphaFoldDB" id="A0A518B907"/>
<name>A0A518B907_9BACT</name>
<dbReference type="PANTHER" id="PTHR43737:SF1">
    <property type="entry name" value="DUF1501 DOMAIN-CONTAINING PROTEIN"/>
    <property type="match status" value="1"/>
</dbReference>